<keyword evidence="7" id="KW-0560">Oxidoreductase</keyword>
<evidence type="ECO:0000256" key="3">
    <source>
        <dbReference type="ARBA" id="ARBA00022643"/>
    </source>
</evidence>
<evidence type="ECO:0000256" key="2">
    <source>
        <dbReference type="ARBA" id="ARBA00022630"/>
    </source>
</evidence>
<evidence type="ECO:0000313" key="18">
    <source>
        <dbReference type="EMBL" id="KAJ3102017.1"/>
    </source>
</evidence>
<dbReference type="InterPro" id="IPR013785">
    <property type="entry name" value="Aldolase_TIM"/>
</dbReference>
<sequence>MVRRHGCALPYTQMIIANQFISDAEYRAKTFATSRGDGINTDDRPLVVQIAGSDPDTLLECARMLQNHCDAIDLNLGCPQHRAITDGYGASLLHKEKWPTVSQIVRLLSATLSVPIWCKIRLIPNNQTPAFAEMLQASGCKLITVHGRYASATRRRNGAADLDAIRAVKDAVSIPVVANGNVRGVEDLQRNMRLTGADGIMVGEAILVNPYIFEGSQTPENPSDIIREYLEICAQVPPAAFSIISARQHIRNFLRPNVRSNSPQFKEALQRAVTIPEILTVAMIPKKQFCRTWNIWIFSVELAKPENLFIP</sequence>
<evidence type="ECO:0000256" key="15">
    <source>
        <dbReference type="ARBA" id="ARBA00049447"/>
    </source>
</evidence>
<dbReference type="AlphaFoldDB" id="A0AAD5SSP3"/>
<accession>A0AAD5SSP3</accession>
<dbReference type="InterPro" id="IPR035587">
    <property type="entry name" value="DUS-like_FMN-bd"/>
</dbReference>
<evidence type="ECO:0000256" key="14">
    <source>
        <dbReference type="ARBA" id="ARBA00048934"/>
    </source>
</evidence>
<proteinExistence type="inferred from homology"/>
<evidence type="ECO:0000256" key="10">
    <source>
        <dbReference type="ARBA" id="ARBA00038890"/>
    </source>
</evidence>
<comment type="catalytic activity">
    <reaction evidence="16">
        <text>5,6-dihydrouridine(17) in tRNA + NADP(+) = uridine(17) in tRNA + NADPH + H(+)</text>
        <dbReference type="Rhea" id="RHEA:53368"/>
        <dbReference type="Rhea" id="RHEA-COMP:13541"/>
        <dbReference type="Rhea" id="RHEA-COMP:13542"/>
        <dbReference type="ChEBI" id="CHEBI:15378"/>
        <dbReference type="ChEBI" id="CHEBI:57783"/>
        <dbReference type="ChEBI" id="CHEBI:58349"/>
        <dbReference type="ChEBI" id="CHEBI:65315"/>
        <dbReference type="ChEBI" id="CHEBI:74443"/>
        <dbReference type="EC" id="1.3.1.88"/>
    </reaction>
    <physiologicalReaction direction="right-to-left" evidence="16">
        <dbReference type="Rhea" id="RHEA:53370"/>
    </physiologicalReaction>
</comment>
<dbReference type="SUPFAM" id="SSF51395">
    <property type="entry name" value="FMN-linked oxidoreductases"/>
    <property type="match status" value="1"/>
</dbReference>
<dbReference type="GO" id="GO:0006397">
    <property type="term" value="P:mRNA processing"/>
    <property type="evidence" value="ECO:0007669"/>
    <property type="project" value="UniProtKB-KW"/>
</dbReference>
<dbReference type="GO" id="GO:0017150">
    <property type="term" value="F:tRNA dihydrouridine synthase activity"/>
    <property type="evidence" value="ECO:0007669"/>
    <property type="project" value="InterPro"/>
</dbReference>
<evidence type="ECO:0000256" key="12">
    <source>
        <dbReference type="ARBA" id="ARBA00047652"/>
    </source>
</evidence>
<dbReference type="CDD" id="cd02801">
    <property type="entry name" value="DUS_like_FMN"/>
    <property type="match status" value="1"/>
</dbReference>
<evidence type="ECO:0000256" key="16">
    <source>
        <dbReference type="ARBA" id="ARBA00049467"/>
    </source>
</evidence>
<feature type="domain" description="DUS-like FMN-binding" evidence="17">
    <location>
        <begin position="1"/>
        <end position="236"/>
    </location>
</feature>
<comment type="similarity">
    <text evidence="9">Belongs to the Dus family. Dus1 subfamily.</text>
</comment>
<comment type="catalytic activity">
    <reaction evidence="11">
        <text>5,6-dihydrouridine(17) in tRNA + NAD(+) = uridine(17) in tRNA + NADH + H(+)</text>
        <dbReference type="Rhea" id="RHEA:53372"/>
        <dbReference type="Rhea" id="RHEA-COMP:13541"/>
        <dbReference type="Rhea" id="RHEA-COMP:13542"/>
        <dbReference type="ChEBI" id="CHEBI:15378"/>
        <dbReference type="ChEBI" id="CHEBI:57540"/>
        <dbReference type="ChEBI" id="CHEBI:57945"/>
        <dbReference type="ChEBI" id="CHEBI:65315"/>
        <dbReference type="ChEBI" id="CHEBI:74443"/>
        <dbReference type="EC" id="1.3.1.88"/>
    </reaction>
    <physiologicalReaction direction="right-to-left" evidence="11">
        <dbReference type="Rhea" id="RHEA:53374"/>
    </physiologicalReaction>
</comment>
<comment type="caution">
    <text evidence="18">The sequence shown here is derived from an EMBL/GenBank/DDBJ whole genome shotgun (WGS) entry which is preliminary data.</text>
</comment>
<evidence type="ECO:0000259" key="17">
    <source>
        <dbReference type="Pfam" id="PF01207"/>
    </source>
</evidence>
<evidence type="ECO:0000256" key="6">
    <source>
        <dbReference type="ARBA" id="ARBA00022857"/>
    </source>
</evidence>
<keyword evidence="8" id="KW-0520">NAD</keyword>
<dbReference type="GO" id="GO:0050660">
    <property type="term" value="F:flavin adenine dinucleotide binding"/>
    <property type="evidence" value="ECO:0007669"/>
    <property type="project" value="InterPro"/>
</dbReference>
<keyword evidence="19" id="KW-1185">Reference proteome</keyword>
<evidence type="ECO:0000256" key="5">
    <source>
        <dbReference type="ARBA" id="ARBA00022694"/>
    </source>
</evidence>
<comment type="catalytic activity">
    <reaction evidence="12">
        <text>5,6-dihydrouridine(16) in tRNA + NADP(+) = uridine(16) in tRNA + NADPH + H(+)</text>
        <dbReference type="Rhea" id="RHEA:53376"/>
        <dbReference type="Rhea" id="RHEA-COMP:13543"/>
        <dbReference type="Rhea" id="RHEA-COMP:13544"/>
        <dbReference type="ChEBI" id="CHEBI:15378"/>
        <dbReference type="ChEBI" id="CHEBI:57783"/>
        <dbReference type="ChEBI" id="CHEBI:58349"/>
        <dbReference type="ChEBI" id="CHEBI:65315"/>
        <dbReference type="ChEBI" id="CHEBI:74443"/>
        <dbReference type="EC" id="1.3.1.88"/>
    </reaction>
    <physiologicalReaction direction="right-to-left" evidence="12">
        <dbReference type="Rhea" id="RHEA:53378"/>
    </physiologicalReaction>
</comment>
<dbReference type="EC" id="1.3.1.88" evidence="10"/>
<dbReference type="EMBL" id="JADGJH010002191">
    <property type="protein sequence ID" value="KAJ3102017.1"/>
    <property type="molecule type" value="Genomic_DNA"/>
</dbReference>
<evidence type="ECO:0000256" key="7">
    <source>
        <dbReference type="ARBA" id="ARBA00023002"/>
    </source>
</evidence>
<evidence type="ECO:0000256" key="4">
    <source>
        <dbReference type="ARBA" id="ARBA00022664"/>
    </source>
</evidence>
<gene>
    <name evidence="18" type="primary">DUS1L</name>
    <name evidence="18" type="ORF">HK100_004439</name>
</gene>
<keyword evidence="3" id="KW-0288">FMN</keyword>
<evidence type="ECO:0000256" key="13">
    <source>
        <dbReference type="ARBA" id="ARBA00048342"/>
    </source>
</evidence>
<dbReference type="InterPro" id="IPR018517">
    <property type="entry name" value="tRNA_hU_synthase_CS"/>
</dbReference>
<evidence type="ECO:0000256" key="11">
    <source>
        <dbReference type="ARBA" id="ARBA00047287"/>
    </source>
</evidence>
<comment type="catalytic activity">
    <reaction evidence="14">
        <text>5,6-dihydrouridine(16) in tRNA + NAD(+) = uridine(16) in tRNA + NADH + H(+)</text>
        <dbReference type="Rhea" id="RHEA:53380"/>
        <dbReference type="Rhea" id="RHEA-COMP:13543"/>
        <dbReference type="Rhea" id="RHEA-COMP:13544"/>
        <dbReference type="ChEBI" id="CHEBI:15378"/>
        <dbReference type="ChEBI" id="CHEBI:57540"/>
        <dbReference type="ChEBI" id="CHEBI:57945"/>
        <dbReference type="ChEBI" id="CHEBI:65315"/>
        <dbReference type="ChEBI" id="CHEBI:74443"/>
        <dbReference type="EC" id="1.3.1.88"/>
    </reaction>
    <physiologicalReaction direction="right-to-left" evidence="14">
        <dbReference type="Rhea" id="RHEA:53382"/>
    </physiologicalReaction>
</comment>
<evidence type="ECO:0000256" key="9">
    <source>
        <dbReference type="ARBA" id="ARBA00038313"/>
    </source>
</evidence>
<dbReference type="Pfam" id="PF01207">
    <property type="entry name" value="Dus"/>
    <property type="match status" value="1"/>
</dbReference>
<organism evidence="18 19">
    <name type="scientific">Physocladia obscura</name>
    <dbReference type="NCBI Taxonomy" id="109957"/>
    <lineage>
        <taxon>Eukaryota</taxon>
        <taxon>Fungi</taxon>
        <taxon>Fungi incertae sedis</taxon>
        <taxon>Chytridiomycota</taxon>
        <taxon>Chytridiomycota incertae sedis</taxon>
        <taxon>Chytridiomycetes</taxon>
        <taxon>Chytridiales</taxon>
        <taxon>Chytriomycetaceae</taxon>
        <taxon>Physocladia</taxon>
    </lineage>
</organism>
<dbReference type="PANTHER" id="PTHR11082:SF5">
    <property type="entry name" value="TRNA-DIHYDROURIDINE(16_17) SYNTHASE [NAD(P)(+)]-LIKE"/>
    <property type="match status" value="1"/>
</dbReference>
<comment type="catalytic activity">
    <reaction evidence="13">
        <text>a 5,6-dihydrouridine in mRNA + NAD(+) = a uridine in mRNA + NADH + H(+)</text>
        <dbReference type="Rhea" id="RHEA:69851"/>
        <dbReference type="Rhea" id="RHEA-COMP:14658"/>
        <dbReference type="Rhea" id="RHEA-COMP:17789"/>
        <dbReference type="ChEBI" id="CHEBI:15378"/>
        <dbReference type="ChEBI" id="CHEBI:57540"/>
        <dbReference type="ChEBI" id="CHEBI:57945"/>
        <dbReference type="ChEBI" id="CHEBI:65315"/>
        <dbReference type="ChEBI" id="CHEBI:74443"/>
    </reaction>
    <physiologicalReaction direction="right-to-left" evidence="13">
        <dbReference type="Rhea" id="RHEA:69853"/>
    </physiologicalReaction>
</comment>
<comment type="cofactor">
    <cofactor evidence="1">
        <name>FMN</name>
        <dbReference type="ChEBI" id="CHEBI:58210"/>
    </cofactor>
</comment>
<comment type="catalytic activity">
    <reaction evidence="15">
        <text>a 5,6-dihydrouridine in mRNA + NADP(+) = a uridine in mRNA + NADPH + H(+)</text>
        <dbReference type="Rhea" id="RHEA:69855"/>
        <dbReference type="Rhea" id="RHEA-COMP:14658"/>
        <dbReference type="Rhea" id="RHEA-COMP:17789"/>
        <dbReference type="ChEBI" id="CHEBI:15378"/>
        <dbReference type="ChEBI" id="CHEBI:57783"/>
        <dbReference type="ChEBI" id="CHEBI:58349"/>
        <dbReference type="ChEBI" id="CHEBI:65315"/>
        <dbReference type="ChEBI" id="CHEBI:74443"/>
    </reaction>
    <physiologicalReaction direction="right-to-left" evidence="15">
        <dbReference type="Rhea" id="RHEA:69857"/>
    </physiologicalReaction>
</comment>
<dbReference type="Gene3D" id="3.20.20.70">
    <property type="entry name" value="Aldolase class I"/>
    <property type="match status" value="1"/>
</dbReference>
<evidence type="ECO:0000256" key="8">
    <source>
        <dbReference type="ARBA" id="ARBA00023027"/>
    </source>
</evidence>
<keyword evidence="4" id="KW-0507">mRNA processing</keyword>
<protein>
    <recommendedName>
        <fullName evidence="10">tRNA-dihydrouridine(16/17) synthase [NAD(P)(+)]</fullName>
        <ecNumber evidence="10">1.3.1.88</ecNumber>
    </recommendedName>
</protein>
<dbReference type="PROSITE" id="PS01136">
    <property type="entry name" value="UPF0034"/>
    <property type="match status" value="1"/>
</dbReference>
<dbReference type="Proteomes" id="UP001211907">
    <property type="component" value="Unassembled WGS sequence"/>
</dbReference>
<dbReference type="PANTHER" id="PTHR11082">
    <property type="entry name" value="TRNA-DIHYDROURIDINE SYNTHASE"/>
    <property type="match status" value="1"/>
</dbReference>
<keyword evidence="5" id="KW-0819">tRNA processing</keyword>
<reference evidence="18" key="1">
    <citation type="submission" date="2020-05" db="EMBL/GenBank/DDBJ databases">
        <title>Phylogenomic resolution of chytrid fungi.</title>
        <authorList>
            <person name="Stajich J.E."/>
            <person name="Amses K."/>
            <person name="Simmons R."/>
            <person name="Seto K."/>
            <person name="Myers J."/>
            <person name="Bonds A."/>
            <person name="Quandt C.A."/>
            <person name="Barry K."/>
            <person name="Liu P."/>
            <person name="Grigoriev I."/>
            <person name="Longcore J.E."/>
            <person name="James T.Y."/>
        </authorList>
    </citation>
    <scope>NUCLEOTIDE SEQUENCE</scope>
    <source>
        <strain evidence="18">JEL0513</strain>
    </source>
</reference>
<evidence type="ECO:0000256" key="1">
    <source>
        <dbReference type="ARBA" id="ARBA00001917"/>
    </source>
</evidence>
<evidence type="ECO:0000313" key="19">
    <source>
        <dbReference type="Proteomes" id="UP001211907"/>
    </source>
</evidence>
<name>A0AAD5SSP3_9FUNG</name>
<keyword evidence="6" id="KW-0521">NADP</keyword>
<keyword evidence="2" id="KW-0285">Flavoprotein</keyword>